<protein>
    <submittedName>
        <fullName evidence="6">CPG4 domain-containing protein</fullName>
    </submittedName>
</protein>
<gene>
    <name evidence="4" type="ORF">HPLM_LOCUS11230</name>
</gene>
<dbReference type="WBParaSite" id="HPLM_0001123801-mRNA-1">
    <property type="protein sequence ID" value="HPLM_0001123801-mRNA-1"/>
    <property type="gene ID" value="HPLM_0001123801"/>
</dbReference>
<evidence type="ECO:0000313" key="5">
    <source>
        <dbReference type="Proteomes" id="UP000268014"/>
    </source>
</evidence>
<dbReference type="PANTHER" id="PTHR37442:SF1">
    <property type="entry name" value="CHONDROITIN PROTEOGLYCAN 4 DOMAIN-CONTAINING PROTEIN"/>
    <property type="match status" value="1"/>
</dbReference>
<dbReference type="PANTHER" id="PTHR37442">
    <property type="entry name" value="F18A1.7 PROTEIN-RELATED"/>
    <property type="match status" value="1"/>
</dbReference>
<keyword evidence="5" id="KW-1185">Reference proteome</keyword>
<feature type="coiled-coil region" evidence="1">
    <location>
        <begin position="140"/>
        <end position="167"/>
    </location>
</feature>
<evidence type="ECO:0000256" key="1">
    <source>
        <dbReference type="SAM" id="Coils"/>
    </source>
</evidence>
<dbReference type="OrthoDB" id="5801572at2759"/>
<reference evidence="4 5" key="2">
    <citation type="submission" date="2018-11" db="EMBL/GenBank/DDBJ databases">
        <authorList>
            <consortium name="Pathogen Informatics"/>
        </authorList>
    </citation>
    <scope>NUCLEOTIDE SEQUENCE [LARGE SCALE GENOMIC DNA]</scope>
    <source>
        <strain evidence="4 5">MHpl1</strain>
    </source>
</reference>
<evidence type="ECO:0000256" key="2">
    <source>
        <dbReference type="SAM" id="SignalP"/>
    </source>
</evidence>
<dbReference type="OMA" id="ENQKEAC"/>
<keyword evidence="2" id="KW-0732">Signal</keyword>
<accession>A0A0N4WJN7</accession>
<feature type="domain" description="Chondroitin proteoglycan 4" evidence="3">
    <location>
        <begin position="36"/>
        <end position="130"/>
    </location>
</feature>
<dbReference type="InterPro" id="IPR029153">
    <property type="entry name" value="CPG4"/>
</dbReference>
<evidence type="ECO:0000259" key="3">
    <source>
        <dbReference type="Pfam" id="PF15481"/>
    </source>
</evidence>
<dbReference type="STRING" id="6290.A0A0N4WJN7"/>
<feature type="chain" id="PRO_5043123771" evidence="2">
    <location>
        <begin position="20"/>
        <end position="284"/>
    </location>
</feature>
<keyword evidence="1" id="KW-0175">Coiled coil</keyword>
<dbReference type="InterPro" id="IPR053123">
    <property type="entry name" value="CPG4-like"/>
</dbReference>
<reference evidence="6" key="1">
    <citation type="submission" date="2017-02" db="UniProtKB">
        <authorList>
            <consortium name="WormBaseParasite"/>
        </authorList>
    </citation>
    <scope>IDENTIFICATION</scope>
</reference>
<feature type="signal peptide" evidence="2">
    <location>
        <begin position="1"/>
        <end position="19"/>
    </location>
</feature>
<sequence>MQALYVLLPLLAALSLSKAHEVESEDAIFDATGVPQCIQACLSDLLYAVTEMIHLQNPVAKFPGLCETYRKASSCIENQKEACVQTTLFEIALSGLDELCNDREEDLAPHKECLDRHADLILKNCDHSCHLTSVLSHLAENGDAEALQKLEEDHEALKKELSSLCTTFGCMSSCVAHDLNVQCSPVGTIITESLLRPFHTAATIFEEIGPRAKISIYRQIPPQCYYLTNLKDVQGIAEGRQPPKPSDLKPEDAILKEIRLREQQRKQKKAELEHLFLMDAKQGY</sequence>
<dbReference type="AlphaFoldDB" id="A0A0N4WJN7"/>
<name>A0A0N4WJN7_HAEPC</name>
<dbReference type="Proteomes" id="UP000268014">
    <property type="component" value="Unassembled WGS sequence"/>
</dbReference>
<evidence type="ECO:0000313" key="4">
    <source>
        <dbReference type="EMBL" id="VDO42295.1"/>
    </source>
</evidence>
<evidence type="ECO:0000313" key="6">
    <source>
        <dbReference type="WBParaSite" id="HPLM_0001123801-mRNA-1"/>
    </source>
</evidence>
<dbReference type="Pfam" id="PF15481">
    <property type="entry name" value="CPG4"/>
    <property type="match status" value="1"/>
</dbReference>
<organism evidence="6">
    <name type="scientific">Haemonchus placei</name>
    <name type="common">Barber's pole worm</name>
    <dbReference type="NCBI Taxonomy" id="6290"/>
    <lineage>
        <taxon>Eukaryota</taxon>
        <taxon>Metazoa</taxon>
        <taxon>Ecdysozoa</taxon>
        <taxon>Nematoda</taxon>
        <taxon>Chromadorea</taxon>
        <taxon>Rhabditida</taxon>
        <taxon>Rhabditina</taxon>
        <taxon>Rhabditomorpha</taxon>
        <taxon>Strongyloidea</taxon>
        <taxon>Trichostrongylidae</taxon>
        <taxon>Haemonchus</taxon>
    </lineage>
</organism>
<dbReference type="EMBL" id="UZAF01017502">
    <property type="protein sequence ID" value="VDO42295.1"/>
    <property type="molecule type" value="Genomic_DNA"/>
</dbReference>
<proteinExistence type="predicted"/>